<evidence type="ECO:0000256" key="7">
    <source>
        <dbReference type="ARBA" id="ARBA00022741"/>
    </source>
</evidence>
<dbReference type="Pfam" id="PF00071">
    <property type="entry name" value="Ras"/>
    <property type="match status" value="1"/>
</dbReference>
<evidence type="ECO:0000256" key="9">
    <source>
        <dbReference type="ARBA" id="ARBA00023134"/>
    </source>
</evidence>
<dbReference type="PROSITE" id="PS51420">
    <property type="entry name" value="RHO"/>
    <property type="match status" value="1"/>
</dbReference>
<keyword evidence="14" id="KW-1185">Reference proteome</keyword>
<dbReference type="AlphaFoldDB" id="A0A8C7CZ04"/>
<dbReference type="GO" id="GO:0007165">
    <property type="term" value="P:signal transduction"/>
    <property type="evidence" value="ECO:0007669"/>
    <property type="project" value="InterPro"/>
</dbReference>
<evidence type="ECO:0000256" key="10">
    <source>
        <dbReference type="ARBA" id="ARBA00023136"/>
    </source>
</evidence>
<keyword evidence="10" id="KW-0472">Membrane</keyword>
<dbReference type="SMART" id="SM00175">
    <property type="entry name" value="RAB"/>
    <property type="match status" value="1"/>
</dbReference>
<gene>
    <name evidence="13" type="primary">ralaa</name>
</gene>
<accession>A0A8C7CZ04</accession>
<evidence type="ECO:0000256" key="3">
    <source>
        <dbReference type="ARBA" id="ARBA00008344"/>
    </source>
</evidence>
<keyword evidence="5" id="KW-1003">Cell membrane</keyword>
<dbReference type="InterPro" id="IPR005225">
    <property type="entry name" value="Small_GTP-bd"/>
</dbReference>
<dbReference type="PROSITE" id="PS51419">
    <property type="entry name" value="RAB"/>
    <property type="match status" value="1"/>
</dbReference>
<evidence type="ECO:0000256" key="5">
    <source>
        <dbReference type="ARBA" id="ARBA00022475"/>
    </source>
</evidence>
<dbReference type="SUPFAM" id="SSF52540">
    <property type="entry name" value="P-loop containing nucleoside triphosphate hydrolases"/>
    <property type="match status" value="1"/>
</dbReference>
<dbReference type="PANTHER" id="PTHR24070">
    <property type="entry name" value="RAS, DI-RAS, AND RHEB FAMILY MEMBERS OF SMALL GTPASE SUPERFAMILY"/>
    <property type="match status" value="1"/>
</dbReference>
<dbReference type="NCBIfam" id="TIGR00231">
    <property type="entry name" value="small_GTP"/>
    <property type="match status" value="1"/>
</dbReference>
<organism evidence="13 14">
    <name type="scientific">Oncorhynchus kisutch</name>
    <name type="common">Coho salmon</name>
    <name type="synonym">Salmo kisutch</name>
    <dbReference type="NCBI Taxonomy" id="8019"/>
    <lineage>
        <taxon>Eukaryota</taxon>
        <taxon>Metazoa</taxon>
        <taxon>Chordata</taxon>
        <taxon>Craniata</taxon>
        <taxon>Vertebrata</taxon>
        <taxon>Euteleostomi</taxon>
        <taxon>Actinopterygii</taxon>
        <taxon>Neopterygii</taxon>
        <taxon>Teleostei</taxon>
        <taxon>Protacanthopterygii</taxon>
        <taxon>Salmoniformes</taxon>
        <taxon>Salmonidae</taxon>
        <taxon>Salmoninae</taxon>
        <taxon>Oncorhynchus</taxon>
    </lineage>
</organism>
<keyword evidence="9" id="KW-0342">GTP-binding</keyword>
<evidence type="ECO:0000313" key="13">
    <source>
        <dbReference type="Ensembl" id="ENSOKIP00005011610.1"/>
    </source>
</evidence>
<protein>
    <recommendedName>
        <fullName evidence="4">small monomeric GTPase</fullName>
        <ecNumber evidence="4">3.6.5.2</ecNumber>
    </recommendedName>
</protein>
<dbReference type="InterPro" id="IPR027417">
    <property type="entry name" value="P-loop_NTPase"/>
</dbReference>
<dbReference type="GO" id="GO:0030496">
    <property type="term" value="C:midbody"/>
    <property type="evidence" value="ECO:0007669"/>
    <property type="project" value="UniProtKB-SubCell"/>
</dbReference>
<dbReference type="InterPro" id="IPR020849">
    <property type="entry name" value="Small_GTPase_Ras-type"/>
</dbReference>
<comment type="similarity">
    <text evidence="3">Belongs to the small GTPase superfamily. Ras family.</text>
</comment>
<evidence type="ECO:0000256" key="8">
    <source>
        <dbReference type="ARBA" id="ARBA00022801"/>
    </source>
</evidence>
<proteinExistence type="inferred from homology"/>
<dbReference type="PRINTS" id="PR00449">
    <property type="entry name" value="RASTRNSFRMNG"/>
</dbReference>
<dbReference type="PROSITE" id="PS51421">
    <property type="entry name" value="RAS"/>
    <property type="match status" value="1"/>
</dbReference>
<keyword evidence="12" id="KW-0636">Prenylation</keyword>
<evidence type="ECO:0000256" key="11">
    <source>
        <dbReference type="ARBA" id="ARBA00023288"/>
    </source>
</evidence>
<sequence>MATAKPKGQNSLALHKVIMVGSGGVGKSALTLQFMYDEFVEDYEPTKADSYRKKVVLDGEEVQIDILDTAGQEDYAAIRDNYFRSGEGFLCVFSITEAESFAATADFREQILRVKEDESAPFLLVGNKSDLEDRRQVSAEEAKARAEQWGVCYVETSAKTRANVDKVSQMGCIYQPGLSSSAVTNCREGCLGCCIVTWCHICRWTVFILVFAGIL</sequence>
<dbReference type="EC" id="3.6.5.2" evidence="4"/>
<evidence type="ECO:0000256" key="2">
    <source>
        <dbReference type="ARBA" id="ARBA00004342"/>
    </source>
</evidence>
<name>A0A8C7CZ04_ONCKI</name>
<dbReference type="InterPro" id="IPR001806">
    <property type="entry name" value="Small_GTPase"/>
</dbReference>
<evidence type="ECO:0000256" key="6">
    <source>
        <dbReference type="ARBA" id="ARBA00022481"/>
    </source>
</evidence>
<comment type="subcellular location">
    <subcellularLocation>
        <location evidence="2">Cell membrane</location>
        <topology evidence="2">Lipid-anchor</topology>
        <orientation evidence="2">Cytoplasmic side</orientation>
    </subcellularLocation>
    <subcellularLocation>
        <location evidence="1">Midbody</location>
    </subcellularLocation>
</comment>
<evidence type="ECO:0000256" key="12">
    <source>
        <dbReference type="ARBA" id="ARBA00023289"/>
    </source>
</evidence>
<reference evidence="13" key="1">
    <citation type="submission" date="2025-08" db="UniProtKB">
        <authorList>
            <consortium name="Ensembl"/>
        </authorList>
    </citation>
    <scope>IDENTIFICATION</scope>
</reference>
<evidence type="ECO:0000256" key="4">
    <source>
        <dbReference type="ARBA" id="ARBA00011984"/>
    </source>
</evidence>
<dbReference type="Gene3D" id="3.40.50.300">
    <property type="entry name" value="P-loop containing nucleotide triphosphate hydrolases"/>
    <property type="match status" value="1"/>
</dbReference>
<dbReference type="GO" id="GO:0005525">
    <property type="term" value="F:GTP binding"/>
    <property type="evidence" value="ECO:0007669"/>
    <property type="project" value="UniProtKB-KW"/>
</dbReference>
<keyword evidence="6" id="KW-0488">Methylation</keyword>
<dbReference type="GO" id="GO:0005886">
    <property type="term" value="C:plasma membrane"/>
    <property type="evidence" value="ECO:0007669"/>
    <property type="project" value="UniProtKB-SubCell"/>
</dbReference>
<dbReference type="GeneTree" id="ENSGT00940000155142"/>
<dbReference type="Ensembl" id="ENSOKIT00005012419.1">
    <property type="protein sequence ID" value="ENSOKIP00005011610.1"/>
    <property type="gene ID" value="ENSOKIG00005005278.1"/>
</dbReference>
<dbReference type="SMART" id="SM00174">
    <property type="entry name" value="RHO"/>
    <property type="match status" value="1"/>
</dbReference>
<dbReference type="Proteomes" id="UP000694557">
    <property type="component" value="Unassembled WGS sequence"/>
</dbReference>
<dbReference type="SMART" id="SM00173">
    <property type="entry name" value="RAS"/>
    <property type="match status" value="1"/>
</dbReference>
<keyword evidence="8" id="KW-0378">Hydrolase</keyword>
<evidence type="ECO:0000256" key="1">
    <source>
        <dbReference type="ARBA" id="ARBA00004214"/>
    </source>
</evidence>
<keyword evidence="7" id="KW-0547">Nucleotide-binding</keyword>
<reference evidence="13" key="2">
    <citation type="submission" date="2025-09" db="UniProtKB">
        <authorList>
            <consortium name="Ensembl"/>
        </authorList>
    </citation>
    <scope>IDENTIFICATION</scope>
</reference>
<dbReference type="CDD" id="cd04139">
    <property type="entry name" value="RalA_RalB"/>
    <property type="match status" value="1"/>
</dbReference>
<dbReference type="FunFam" id="3.40.50.300:FF:000203">
    <property type="entry name" value="Putative ras-related protein ral-a"/>
    <property type="match status" value="1"/>
</dbReference>
<dbReference type="GO" id="GO:0003925">
    <property type="term" value="F:G protein activity"/>
    <property type="evidence" value="ECO:0007669"/>
    <property type="project" value="UniProtKB-EC"/>
</dbReference>
<keyword evidence="11" id="KW-0449">Lipoprotein</keyword>
<evidence type="ECO:0000313" key="14">
    <source>
        <dbReference type="Proteomes" id="UP000694557"/>
    </source>
</evidence>